<comment type="caution">
    <text evidence="1">The sequence shown here is derived from an EMBL/GenBank/DDBJ whole genome shotgun (WGS) entry which is preliminary data.</text>
</comment>
<protein>
    <submittedName>
        <fullName evidence="1">Cof-type HAD-IIB family hydrolase</fullName>
    </submittedName>
</protein>
<dbReference type="SFLD" id="SFLDS00003">
    <property type="entry name" value="Haloacid_Dehalogenase"/>
    <property type="match status" value="1"/>
</dbReference>
<dbReference type="AlphaFoldDB" id="A0A3S0AD17"/>
<dbReference type="OrthoDB" id="9806027at2"/>
<evidence type="ECO:0000313" key="1">
    <source>
        <dbReference type="EMBL" id="RST88937.1"/>
    </source>
</evidence>
<dbReference type="Proteomes" id="UP000277864">
    <property type="component" value="Unassembled WGS sequence"/>
</dbReference>
<reference evidence="1 2" key="1">
    <citation type="submission" date="2018-03" db="EMBL/GenBank/DDBJ databases">
        <authorList>
            <person name="Gulvik C.A."/>
        </authorList>
    </citation>
    <scope>NUCLEOTIDE SEQUENCE [LARGE SCALE GENOMIC DNA]</scope>
    <source>
        <strain evidence="1 2">JCM 31581</strain>
    </source>
</reference>
<dbReference type="RefSeq" id="WP_125943615.1">
    <property type="nucleotide sequence ID" value="NZ_PXZH01000004.1"/>
</dbReference>
<proteinExistence type="predicted"/>
<dbReference type="Gene3D" id="3.30.1240.10">
    <property type="match status" value="1"/>
</dbReference>
<dbReference type="EMBL" id="PXZH01000004">
    <property type="protein sequence ID" value="RST88937.1"/>
    <property type="molecule type" value="Genomic_DNA"/>
</dbReference>
<dbReference type="NCBIfam" id="TIGR00099">
    <property type="entry name" value="Cof-subfamily"/>
    <property type="match status" value="1"/>
</dbReference>
<dbReference type="GO" id="GO:0016791">
    <property type="term" value="F:phosphatase activity"/>
    <property type="evidence" value="ECO:0007669"/>
    <property type="project" value="TreeGrafter"/>
</dbReference>
<dbReference type="GO" id="GO:0000287">
    <property type="term" value="F:magnesium ion binding"/>
    <property type="evidence" value="ECO:0007669"/>
    <property type="project" value="TreeGrafter"/>
</dbReference>
<dbReference type="CDD" id="cd07516">
    <property type="entry name" value="HAD_Pase"/>
    <property type="match status" value="1"/>
</dbReference>
<dbReference type="GO" id="GO:0005829">
    <property type="term" value="C:cytosol"/>
    <property type="evidence" value="ECO:0007669"/>
    <property type="project" value="TreeGrafter"/>
</dbReference>
<evidence type="ECO:0000313" key="2">
    <source>
        <dbReference type="Proteomes" id="UP000277864"/>
    </source>
</evidence>
<gene>
    <name evidence="1" type="ORF">C7P63_07800</name>
</gene>
<keyword evidence="2" id="KW-1185">Reference proteome</keyword>
<dbReference type="Pfam" id="PF08282">
    <property type="entry name" value="Hydrolase_3"/>
    <property type="match status" value="1"/>
</dbReference>
<organism evidence="1 2">
    <name type="scientific">Vagococcus humatus</name>
    <dbReference type="NCBI Taxonomy" id="1889241"/>
    <lineage>
        <taxon>Bacteria</taxon>
        <taxon>Bacillati</taxon>
        <taxon>Bacillota</taxon>
        <taxon>Bacilli</taxon>
        <taxon>Lactobacillales</taxon>
        <taxon>Enterococcaceae</taxon>
        <taxon>Vagococcus</taxon>
    </lineage>
</organism>
<dbReference type="PANTHER" id="PTHR10000:SF55">
    <property type="entry name" value="5-AMINO-6-(5-PHOSPHO-D-RIBITYLAMINO)URACIL PHOSPHATASE YCSE"/>
    <property type="match status" value="1"/>
</dbReference>
<dbReference type="PROSITE" id="PS01229">
    <property type="entry name" value="COF_2"/>
    <property type="match status" value="1"/>
</dbReference>
<dbReference type="NCBIfam" id="TIGR01484">
    <property type="entry name" value="HAD-SF-IIB"/>
    <property type="match status" value="1"/>
</dbReference>
<dbReference type="InterPro" id="IPR036412">
    <property type="entry name" value="HAD-like_sf"/>
</dbReference>
<dbReference type="Gene3D" id="3.40.50.1000">
    <property type="entry name" value="HAD superfamily/HAD-like"/>
    <property type="match status" value="1"/>
</dbReference>
<keyword evidence="1" id="KW-0378">Hydrolase</keyword>
<accession>A0A3S0AD17</accession>
<dbReference type="InterPro" id="IPR023214">
    <property type="entry name" value="HAD_sf"/>
</dbReference>
<dbReference type="SUPFAM" id="SSF56784">
    <property type="entry name" value="HAD-like"/>
    <property type="match status" value="1"/>
</dbReference>
<name>A0A3S0AD17_9ENTE</name>
<sequence>MIRLIASDMDGTLLGTKMEVLEENVKAIRFAEKQGITFMAATGRGITEAIPPLKEAGLHCPLITVNGAQAFDENHQEIFTIDIPNQTSKKIMDIFYQHGVYFEVATTQGVFSNSRPRRIENIAMMLANKIPHLTFKMAIAMASAYLDLLAVNYIEDYHKLLDHPDIKILKFITMSQEAGAVLNPVREDLTKLTQTEEIVITSSSPTNIEVNHKNAQKGIAVKHVAEKMGIPLDQVMTIGDNFNDISMLQVAGVSFAMGNAEEEVKQQAKYTTIDHTEAGVAKAIYRAIEENL</sequence>
<dbReference type="PANTHER" id="PTHR10000">
    <property type="entry name" value="PHOSPHOSERINE PHOSPHATASE"/>
    <property type="match status" value="1"/>
</dbReference>
<dbReference type="InterPro" id="IPR000150">
    <property type="entry name" value="Cof"/>
</dbReference>
<dbReference type="SFLD" id="SFLDG01140">
    <property type="entry name" value="C2.B:_Phosphomannomutase_and_P"/>
    <property type="match status" value="1"/>
</dbReference>
<dbReference type="InterPro" id="IPR006379">
    <property type="entry name" value="HAD-SF_hydro_IIB"/>
</dbReference>